<sequence length="176" mass="20020">MPYIELKGLVKKVNLKPNGETEYKVDDKGVVHEVKPEGEQLEADLGLPPAKIPTKEEKEKAEREIVDEFILSGVAPSYDELPYDFANIVKRHLEGETYSKLASELNISSGKIVDLIDEYRKRVAPLAMKWWEWKQGKEQPKQEAKEEPKAEKEDKPRKDGSAAEDDKGEEKQDDVA</sequence>
<dbReference type="EMBL" id="FNDE01000079">
    <property type="protein sequence ID" value="SDH84668.1"/>
    <property type="molecule type" value="Genomic_DNA"/>
</dbReference>
<name>A0A1G8FR96_ANETH</name>
<organism evidence="2 3">
    <name type="scientific">Aneurinibacillus thermoaerophilus</name>
    <dbReference type="NCBI Taxonomy" id="143495"/>
    <lineage>
        <taxon>Bacteria</taxon>
        <taxon>Bacillati</taxon>
        <taxon>Bacillota</taxon>
        <taxon>Bacilli</taxon>
        <taxon>Bacillales</taxon>
        <taxon>Paenibacillaceae</taxon>
        <taxon>Aneurinibacillus group</taxon>
        <taxon>Aneurinibacillus</taxon>
    </lineage>
</organism>
<dbReference type="AlphaFoldDB" id="A0A1G8FR96"/>
<gene>
    <name evidence="2" type="ORF">SAMN04489735_10792</name>
</gene>
<dbReference type="OrthoDB" id="2589518at2"/>
<evidence type="ECO:0000256" key="1">
    <source>
        <dbReference type="SAM" id="MobiDB-lite"/>
    </source>
</evidence>
<evidence type="ECO:0000313" key="3">
    <source>
        <dbReference type="Proteomes" id="UP000198956"/>
    </source>
</evidence>
<dbReference type="RefSeq" id="WP_091261595.1">
    <property type="nucleotide sequence ID" value="NZ_FNDE01000079.1"/>
</dbReference>
<evidence type="ECO:0008006" key="4">
    <source>
        <dbReference type="Google" id="ProtNLM"/>
    </source>
</evidence>
<protein>
    <recommendedName>
        <fullName evidence="4">2-methylcitrate dehydratase</fullName>
    </recommendedName>
</protein>
<evidence type="ECO:0000313" key="2">
    <source>
        <dbReference type="EMBL" id="SDH84668.1"/>
    </source>
</evidence>
<reference evidence="2 3" key="1">
    <citation type="submission" date="2016-10" db="EMBL/GenBank/DDBJ databases">
        <authorList>
            <person name="de Groot N.N."/>
        </authorList>
    </citation>
    <scope>NUCLEOTIDE SEQUENCE [LARGE SCALE GENOMIC DNA]</scope>
    <source>
        <strain evidence="2 3">L 420-91</strain>
    </source>
</reference>
<proteinExistence type="predicted"/>
<accession>A0A1G8FR96</accession>
<dbReference type="Proteomes" id="UP000198956">
    <property type="component" value="Unassembled WGS sequence"/>
</dbReference>
<feature type="region of interest" description="Disordered" evidence="1">
    <location>
        <begin position="134"/>
        <end position="176"/>
    </location>
</feature>